<feature type="transmembrane region" description="Helical" evidence="1">
    <location>
        <begin position="56"/>
        <end position="79"/>
    </location>
</feature>
<feature type="transmembrane region" description="Helical" evidence="1">
    <location>
        <begin position="6"/>
        <end position="24"/>
    </location>
</feature>
<dbReference type="AlphaFoldDB" id="A0A831SN31"/>
<evidence type="ECO:0000256" key="1">
    <source>
        <dbReference type="SAM" id="Phobius"/>
    </source>
</evidence>
<name>A0A831SN31_PROAE</name>
<dbReference type="Proteomes" id="UP000886335">
    <property type="component" value="Unassembled WGS sequence"/>
</dbReference>
<reference evidence="2" key="1">
    <citation type="journal article" date="2020" name="mSystems">
        <title>Genome- and Community-Level Interaction Insights into Carbon Utilization and Element Cycling Functions of Hydrothermarchaeota in Hydrothermal Sediment.</title>
        <authorList>
            <person name="Zhou Z."/>
            <person name="Liu Y."/>
            <person name="Xu W."/>
            <person name="Pan J."/>
            <person name="Luo Z.H."/>
            <person name="Li M."/>
        </authorList>
    </citation>
    <scope>NUCLEOTIDE SEQUENCE [LARGE SCALE GENOMIC DNA]</scope>
    <source>
        <strain evidence="2">SpSt-1181</strain>
    </source>
</reference>
<dbReference type="EMBL" id="DSBW01000169">
    <property type="protein sequence ID" value="HED31557.1"/>
    <property type="molecule type" value="Genomic_DNA"/>
</dbReference>
<organism evidence="2">
    <name type="scientific">Prosthecochloris aestuarii</name>
    <dbReference type="NCBI Taxonomy" id="1102"/>
    <lineage>
        <taxon>Bacteria</taxon>
        <taxon>Pseudomonadati</taxon>
        <taxon>Chlorobiota</taxon>
        <taxon>Chlorobiia</taxon>
        <taxon>Chlorobiales</taxon>
        <taxon>Chlorobiaceae</taxon>
        <taxon>Prosthecochloris</taxon>
    </lineage>
</organism>
<sequence>MYGHDKLLHIGAFYGLALLGDIAFPAARYRAAVISGLAAFGATIEIQQYMLPWRCFSFYDLLADLAGIGLYYLSLLFPFPGRILSWLKRREGE</sequence>
<keyword evidence="1" id="KW-1133">Transmembrane helix</keyword>
<keyword evidence="1" id="KW-0472">Membrane</keyword>
<protein>
    <submittedName>
        <fullName evidence="2">VanZ family protein</fullName>
    </submittedName>
</protein>
<evidence type="ECO:0000313" key="2">
    <source>
        <dbReference type="EMBL" id="HED31557.1"/>
    </source>
</evidence>
<gene>
    <name evidence="2" type="ORF">ENN50_07735</name>
</gene>
<comment type="caution">
    <text evidence="2">The sequence shown here is derived from an EMBL/GenBank/DDBJ whole genome shotgun (WGS) entry which is preliminary data.</text>
</comment>
<accession>A0A831SN31</accession>
<keyword evidence="1" id="KW-0812">Transmembrane</keyword>
<dbReference type="NCBIfam" id="NF037970">
    <property type="entry name" value="vanZ_1"/>
    <property type="match status" value="1"/>
</dbReference>
<proteinExistence type="predicted"/>